<dbReference type="AlphaFoldDB" id="A0A2U8FF45"/>
<dbReference type="PANTHER" id="PTHR39192">
    <property type="entry name" value="IRON UPTAKE SYSTEM COMPONENT EFEO"/>
    <property type="match status" value="1"/>
</dbReference>
<dbReference type="KEGG" id="had:CDV25_07580"/>
<evidence type="ECO:0000256" key="4">
    <source>
        <dbReference type="SAM" id="SignalP"/>
    </source>
</evidence>
<keyword evidence="6" id="KW-0449">Lipoprotein</keyword>
<dbReference type="EMBL" id="CP021886">
    <property type="protein sequence ID" value="AWI34638.1"/>
    <property type="molecule type" value="Genomic_DNA"/>
</dbReference>
<evidence type="ECO:0000259" key="5">
    <source>
        <dbReference type="Pfam" id="PF09375"/>
    </source>
</evidence>
<dbReference type="InterPro" id="IPR034981">
    <property type="entry name" value="Imelysin-like_EfeO/Algp7"/>
</dbReference>
<evidence type="ECO:0000256" key="3">
    <source>
        <dbReference type="ARBA" id="ARBA00022729"/>
    </source>
</evidence>
<dbReference type="PANTHER" id="PTHR39192:SF1">
    <property type="entry name" value="IRON UPTAKE SYSTEM COMPONENT EFEO"/>
    <property type="match status" value="1"/>
</dbReference>
<evidence type="ECO:0000313" key="6">
    <source>
        <dbReference type="EMBL" id="AWI34638.1"/>
    </source>
</evidence>
<dbReference type="InterPro" id="IPR018976">
    <property type="entry name" value="Imelysin-like"/>
</dbReference>
<dbReference type="Pfam" id="PF09375">
    <property type="entry name" value="Peptidase_M75"/>
    <property type="match status" value="1"/>
</dbReference>
<name>A0A2U8FF45_9HELI</name>
<dbReference type="NCBIfam" id="NF041757">
    <property type="entry name" value="EfeO"/>
    <property type="match status" value="1"/>
</dbReference>
<dbReference type="InterPro" id="IPR038352">
    <property type="entry name" value="Imelysin_sf"/>
</dbReference>
<feature type="domain" description="Imelysin-like" evidence="5">
    <location>
        <begin position="33"/>
        <end position="267"/>
    </location>
</feature>
<gene>
    <name evidence="6" type="ORF">CDV25_07580</name>
</gene>
<dbReference type="Gene3D" id="1.20.1420.20">
    <property type="entry name" value="M75 peptidase, HXXE motif"/>
    <property type="match status" value="1"/>
</dbReference>
<dbReference type="PROSITE" id="PS51257">
    <property type="entry name" value="PROKAR_LIPOPROTEIN"/>
    <property type="match status" value="1"/>
</dbReference>
<evidence type="ECO:0000256" key="2">
    <source>
        <dbReference type="ARBA" id="ARBA00005989"/>
    </source>
</evidence>
<feature type="signal peptide" evidence="4">
    <location>
        <begin position="1"/>
        <end position="24"/>
    </location>
</feature>
<comment type="subcellular location">
    <subcellularLocation>
        <location evidence="1">Cell envelope</location>
    </subcellularLocation>
</comment>
<dbReference type="Proteomes" id="UP000244890">
    <property type="component" value="Chromosome"/>
</dbReference>
<proteinExistence type="inferred from homology"/>
<accession>A0A2U8FF45</accession>
<evidence type="ECO:0000313" key="7">
    <source>
        <dbReference type="Proteomes" id="UP000244890"/>
    </source>
</evidence>
<dbReference type="GO" id="GO:0030313">
    <property type="term" value="C:cell envelope"/>
    <property type="evidence" value="ECO:0007669"/>
    <property type="project" value="UniProtKB-SubCell"/>
</dbReference>
<sequence length="273" mass="30720">MQICKITMSLAVSVIIGCLQVANAAMDLTKDAEKYRQYVIGQIDLLLSDTERFVGALKKGDVKQAKAIYPIARMYYERSEPIAESFGELDARIDARLADLQEEGKNEKDWSGFHKIEKILWEKNTTKGTEAIADQLLLDIKELRAKVPTVEVDTELMLTGAVDLLNEVSTSKITGEEEIFSKTDLYDFQANIDGAEKIYELLRPHLLQKDKKLANEIEKQFKAVNTLLAKHNRSKKGYDFVGYDKLSSTDIKELAEAVNKLGEPLSKMGVILE</sequence>
<dbReference type="CDD" id="cd14656">
    <property type="entry name" value="Imelysin-like_EfeO"/>
    <property type="match status" value="1"/>
</dbReference>
<reference evidence="6 7" key="1">
    <citation type="submission" date="2017-06" db="EMBL/GenBank/DDBJ databases">
        <title>Complete genome of Helicobacter apodemus.</title>
        <authorList>
            <person name="Cho S."/>
        </authorList>
    </citation>
    <scope>NUCLEOTIDE SEQUENCE [LARGE SCALE GENOMIC DNA]</scope>
    <source>
        <strain evidence="7">SNUVETPUB-15-01</strain>
    </source>
</reference>
<evidence type="ECO:0000256" key="1">
    <source>
        <dbReference type="ARBA" id="ARBA00004196"/>
    </source>
</evidence>
<comment type="similarity">
    <text evidence="2">Belongs to the EfeM/EfeO family.</text>
</comment>
<protein>
    <submittedName>
        <fullName evidence="6">EfeM/EfeO family lipoprotein</fullName>
    </submittedName>
</protein>
<keyword evidence="3 4" id="KW-0732">Signal</keyword>
<dbReference type="InterPro" id="IPR053377">
    <property type="entry name" value="Iron_uptake_EfeM/EfeO"/>
</dbReference>
<feature type="chain" id="PRO_5016117603" evidence="4">
    <location>
        <begin position="25"/>
        <end position="273"/>
    </location>
</feature>
<dbReference type="OrthoDB" id="7348379at2"/>
<dbReference type="InterPro" id="IPR050894">
    <property type="entry name" value="EfeM/EfeO_iron_uptake"/>
</dbReference>
<organism evidence="6 7">
    <name type="scientific">Helicobacter apodemus</name>
    <dbReference type="NCBI Taxonomy" id="135569"/>
    <lineage>
        <taxon>Bacteria</taxon>
        <taxon>Pseudomonadati</taxon>
        <taxon>Campylobacterota</taxon>
        <taxon>Epsilonproteobacteria</taxon>
        <taxon>Campylobacterales</taxon>
        <taxon>Helicobacteraceae</taxon>
        <taxon>Helicobacter</taxon>
    </lineage>
</organism>
<dbReference type="RefSeq" id="WP_108911436.1">
    <property type="nucleotide sequence ID" value="NZ_CP021886.1"/>
</dbReference>